<dbReference type="EMBL" id="JAAVMX010000005">
    <property type="protein sequence ID" value="KAF4508485.1"/>
    <property type="molecule type" value="Genomic_DNA"/>
</dbReference>
<comment type="caution">
    <text evidence="2">The sequence shown here is derived from an EMBL/GenBank/DDBJ whole genome shotgun (WGS) entry which is preliminary data.</text>
</comment>
<evidence type="ECO:0000256" key="1">
    <source>
        <dbReference type="SAM" id="MobiDB-lite"/>
    </source>
</evidence>
<feature type="region of interest" description="Disordered" evidence="1">
    <location>
        <begin position="84"/>
        <end position="173"/>
    </location>
</feature>
<gene>
    <name evidence="2" type="ORF">G6O67_004855</name>
</gene>
<accession>A0A8H4PQD1</accession>
<evidence type="ECO:0000313" key="2">
    <source>
        <dbReference type="EMBL" id="KAF4508485.1"/>
    </source>
</evidence>
<proteinExistence type="predicted"/>
<feature type="compositionally biased region" description="Basic and acidic residues" evidence="1">
    <location>
        <begin position="229"/>
        <end position="240"/>
    </location>
</feature>
<dbReference type="OrthoDB" id="5391950at2759"/>
<sequence length="282" mass="30344">MADAPSTPKRKRAGQQEEVPATPIKFSLNPANADSPTHGNHSPRTNVALRFRGLALGGGADAAAEPGVTADLFVRKRTRSDLTMADLDAAAPDPQPVAARPEPDGLSRPLPWPRPDVAMASTEAAGSSSSNARPVVDCPPEPKSPGRRRAGTPPLRLKHSPAKASGDRDVEVPVADPVRAALTWHDDEITVYDPDDADDDGTGINGIGFKPTPELAHARSMTRRQQVVDYRRREESEARAKRNQRRRGDAAVPSGRVVKKKSPARKVRFMDAESQKFAVETA</sequence>
<feature type="compositionally biased region" description="Basic residues" evidence="1">
    <location>
        <begin position="257"/>
        <end position="267"/>
    </location>
</feature>
<dbReference type="AlphaFoldDB" id="A0A8H4PQD1"/>
<dbReference type="Proteomes" id="UP000557566">
    <property type="component" value="Unassembled WGS sequence"/>
</dbReference>
<evidence type="ECO:0000313" key="3">
    <source>
        <dbReference type="Proteomes" id="UP000557566"/>
    </source>
</evidence>
<protein>
    <submittedName>
        <fullName evidence="2">Uncharacterized protein</fullName>
    </submittedName>
</protein>
<feature type="compositionally biased region" description="Basic residues" evidence="1">
    <location>
        <begin position="145"/>
        <end position="161"/>
    </location>
</feature>
<feature type="compositionally biased region" description="Polar residues" evidence="1">
    <location>
        <begin position="29"/>
        <end position="44"/>
    </location>
</feature>
<feature type="compositionally biased region" description="Acidic residues" evidence="1">
    <location>
        <begin position="190"/>
        <end position="201"/>
    </location>
</feature>
<feature type="region of interest" description="Disordered" evidence="1">
    <location>
        <begin position="190"/>
        <end position="269"/>
    </location>
</feature>
<organism evidence="2 3">
    <name type="scientific">Ophiocordyceps sinensis</name>
    <dbReference type="NCBI Taxonomy" id="72228"/>
    <lineage>
        <taxon>Eukaryota</taxon>
        <taxon>Fungi</taxon>
        <taxon>Dikarya</taxon>
        <taxon>Ascomycota</taxon>
        <taxon>Pezizomycotina</taxon>
        <taxon>Sordariomycetes</taxon>
        <taxon>Hypocreomycetidae</taxon>
        <taxon>Hypocreales</taxon>
        <taxon>Ophiocordycipitaceae</taxon>
        <taxon>Ophiocordyceps</taxon>
    </lineage>
</organism>
<name>A0A8H4PQD1_9HYPO</name>
<keyword evidence="3" id="KW-1185">Reference proteome</keyword>
<reference evidence="2 3" key="1">
    <citation type="journal article" date="2020" name="Genome Biol. Evol.">
        <title>A new high-quality draft genome assembly of the Chinese cordyceps Ophiocordyceps sinensis.</title>
        <authorList>
            <person name="Shu R."/>
            <person name="Zhang J."/>
            <person name="Meng Q."/>
            <person name="Zhang H."/>
            <person name="Zhou G."/>
            <person name="Li M."/>
            <person name="Wu P."/>
            <person name="Zhao Y."/>
            <person name="Chen C."/>
            <person name="Qin Q."/>
        </authorList>
    </citation>
    <scope>NUCLEOTIDE SEQUENCE [LARGE SCALE GENOMIC DNA]</scope>
    <source>
        <strain evidence="2 3">IOZ07</strain>
    </source>
</reference>
<feature type="region of interest" description="Disordered" evidence="1">
    <location>
        <begin position="1"/>
        <end position="44"/>
    </location>
</feature>
<feature type="compositionally biased region" description="Low complexity" evidence="1">
    <location>
        <begin position="85"/>
        <end position="99"/>
    </location>
</feature>